<sequence>MQPHTAVLNILFQCEHFKHLFIFDQLLIEFKKLNSTSPKERCPLTRHSAADSALVEASLLDTILGIKPYFSCITSCITLSIRSIAAVEQRALGQQGSNPISPVRYWQYYDLSINKIGYTT</sequence>
<reference evidence="1 2" key="1">
    <citation type="submission" date="2015-01" db="EMBL/GenBank/DDBJ databases">
        <title>Evolution of Trichinella species and genotypes.</title>
        <authorList>
            <person name="Korhonen P.K."/>
            <person name="Edoardo P."/>
            <person name="Giuseppe L.R."/>
            <person name="Gasser R.B."/>
        </authorList>
    </citation>
    <scope>NUCLEOTIDE SEQUENCE [LARGE SCALE GENOMIC DNA]</scope>
    <source>
        <strain evidence="1">ISS417</strain>
    </source>
</reference>
<comment type="caution">
    <text evidence="1">The sequence shown here is derived from an EMBL/GenBank/DDBJ whole genome shotgun (WGS) entry which is preliminary data.</text>
</comment>
<dbReference type="Proteomes" id="UP000055048">
    <property type="component" value="Unassembled WGS sequence"/>
</dbReference>
<evidence type="ECO:0000313" key="1">
    <source>
        <dbReference type="EMBL" id="KRX35299.1"/>
    </source>
</evidence>
<dbReference type="EMBL" id="JYDJ01000453">
    <property type="protein sequence ID" value="KRX35299.1"/>
    <property type="molecule type" value="Genomic_DNA"/>
</dbReference>
<evidence type="ECO:0000313" key="2">
    <source>
        <dbReference type="Proteomes" id="UP000055048"/>
    </source>
</evidence>
<accession>A0A0V0T9U8</accession>
<proteinExistence type="predicted"/>
<keyword evidence="2" id="KW-1185">Reference proteome</keyword>
<protein>
    <submittedName>
        <fullName evidence="1">Uncharacterized protein</fullName>
    </submittedName>
</protein>
<name>A0A0V0T9U8_9BILA</name>
<dbReference type="AlphaFoldDB" id="A0A0V0T9U8"/>
<organism evidence="1 2">
    <name type="scientific">Trichinella murrelli</name>
    <dbReference type="NCBI Taxonomy" id="144512"/>
    <lineage>
        <taxon>Eukaryota</taxon>
        <taxon>Metazoa</taxon>
        <taxon>Ecdysozoa</taxon>
        <taxon>Nematoda</taxon>
        <taxon>Enoplea</taxon>
        <taxon>Dorylaimia</taxon>
        <taxon>Trichinellida</taxon>
        <taxon>Trichinellidae</taxon>
        <taxon>Trichinella</taxon>
    </lineage>
</organism>
<gene>
    <name evidence="1" type="ORF">T05_9058</name>
</gene>